<keyword evidence="11" id="KW-0812">Transmembrane</keyword>
<keyword evidence="2" id="KW-0945">Host-virus interaction</keyword>
<keyword evidence="11" id="KW-1133">Transmembrane helix</keyword>
<organism evidence="13 14">
    <name type="scientific">Diploptera punctata</name>
    <name type="common">Pacific beetle cockroach</name>
    <dbReference type="NCBI Taxonomy" id="6984"/>
    <lineage>
        <taxon>Eukaryota</taxon>
        <taxon>Metazoa</taxon>
        <taxon>Ecdysozoa</taxon>
        <taxon>Arthropoda</taxon>
        <taxon>Hexapoda</taxon>
        <taxon>Insecta</taxon>
        <taxon>Pterygota</taxon>
        <taxon>Neoptera</taxon>
        <taxon>Polyneoptera</taxon>
        <taxon>Dictyoptera</taxon>
        <taxon>Blattodea</taxon>
        <taxon>Blaberoidea</taxon>
        <taxon>Blaberidae</taxon>
        <taxon>Diplopterinae</taxon>
        <taxon>Diploptera</taxon>
    </lineage>
</organism>
<dbReference type="InterPro" id="IPR003599">
    <property type="entry name" value="Ig_sub"/>
</dbReference>
<feature type="domain" description="Ig-like" evidence="12">
    <location>
        <begin position="210"/>
        <end position="310"/>
    </location>
</feature>
<keyword evidence="14" id="KW-1185">Reference proteome</keyword>
<evidence type="ECO:0000256" key="6">
    <source>
        <dbReference type="ARBA" id="ARBA00023258"/>
    </source>
</evidence>
<evidence type="ECO:0000256" key="3">
    <source>
        <dbReference type="ARBA" id="ARBA00022830"/>
    </source>
</evidence>
<reference evidence="13" key="2">
    <citation type="submission" date="2023-05" db="EMBL/GenBank/DDBJ databases">
        <authorList>
            <person name="Fouks B."/>
        </authorList>
    </citation>
    <scope>NUCLEOTIDE SEQUENCE</scope>
    <source>
        <strain evidence="13">Stay&amp;Tobe</strain>
        <tissue evidence="13">Testes</tissue>
    </source>
</reference>
<feature type="domain" description="Ig-like" evidence="12">
    <location>
        <begin position="102"/>
        <end position="204"/>
    </location>
</feature>
<keyword evidence="2" id="KW-0899">Viral immunoevasion</keyword>
<dbReference type="InterPro" id="IPR007110">
    <property type="entry name" value="Ig-like_dom"/>
</dbReference>
<evidence type="ECO:0000256" key="2">
    <source>
        <dbReference type="ARBA" id="ARBA00022632"/>
    </source>
</evidence>
<evidence type="ECO:0000256" key="9">
    <source>
        <dbReference type="ARBA" id="ARBA00041012"/>
    </source>
</evidence>
<keyword evidence="1" id="KW-0244">Early protein</keyword>
<feature type="domain" description="Ig-like" evidence="12">
    <location>
        <begin position="313"/>
        <end position="413"/>
    </location>
</feature>
<keyword evidence="6" id="KW-0922">Interferon antiviral system evasion</keyword>
<keyword evidence="3" id="KW-1114">Inhibition of host interferon signaling pathway by virus</keyword>
<sequence length="726" mass="81114">STGLESNDIGFLEAPVDNEVIVGKALLLKCRANTTLEECQWSWTSLDDDKNATFTVVKKYPPFGDNVSDCSVKFSSVLMEQQGFWICGIRSKGDGAFMLATPAKLLIKYQILFSELTKDTIFESGQKLLLLCKTQIAVKECKWTWRSLNSKNTSELTVQTFAAFGNESQDCSMHLNSVLAEQAGYWTCGARNAEENYTQARSIKLTLRKPQEGVEFVQLSRDIQVAIGEPILLRCVTNTAVELCQWSWKHLNRTNDTAVVVKQFPAFGEEGRDCSVRFKSVLEEQEGIWICAVRLYTHSAFVTASPATLTLLPAVRVKFLERPEDVRVAIGESVLLRCIATTAVSECMWTWQPLSEPNKTELIVKRFPAFGNHSRDCSVRFRNVLREQEGLWGCTVTGPPNRTQLAASPAKLTVFDPVPINFVELSQDVQMPPGGRLVLRCVTDIQVEECKWSWQPLDETNTTEIQMKKFPAFGNDSRDCSLSFDAVMAEHEGNWTCAARNADETHFKSAPPARITLLQPDAFFTTLWSAPEHKVTLACRLSAPRPTAVCHWQHLPNNTVISNKTNDRYIMDYKKSSGICTVVFTPEMDDLGQWSCMFTINDWEIASATLVLLTTPADEKLSWLVGVLAAMVLLLTVLLVAAVVCRCRKQNSLDKNGLGNPVLSGNSGDKKNADRYADSPSKINFQFEETPGNSTPAVTANPQHIYERVDRYVSPVTCKSIYENVE</sequence>
<dbReference type="InterPro" id="IPR015621">
    <property type="entry name" value="IL-1_rcpt_fam"/>
</dbReference>
<comment type="caution">
    <text evidence="13">The sequence shown here is derived from an EMBL/GenBank/DDBJ whole genome shotgun (WGS) entry which is preliminary data.</text>
</comment>
<comment type="function">
    <text evidence="10">Counteracts the antiviral effects of host IFN-alpha/beta and key IFN-inducible proteins involved in viral RNA degradation suxh as host OAS1. Acts as a soluble IFN-alpha receptor and thus inhibits the interaction between host IFN-alpha and its receptor.</text>
</comment>
<reference evidence="13" key="1">
    <citation type="journal article" date="2023" name="IScience">
        <title>Live-bearing cockroach genome reveals convergent evolutionary mechanisms linked to viviparity in insects and beyond.</title>
        <authorList>
            <person name="Fouks B."/>
            <person name="Harrison M.C."/>
            <person name="Mikhailova A.A."/>
            <person name="Marchal E."/>
            <person name="English S."/>
            <person name="Carruthers M."/>
            <person name="Jennings E.C."/>
            <person name="Chiamaka E.L."/>
            <person name="Frigard R.A."/>
            <person name="Pippel M."/>
            <person name="Attardo G.M."/>
            <person name="Benoit J.B."/>
            <person name="Bornberg-Bauer E."/>
            <person name="Tobe S.S."/>
        </authorList>
    </citation>
    <scope>NUCLEOTIDE SEQUENCE</scope>
    <source>
        <strain evidence="13">Stay&amp;Tobe</strain>
    </source>
</reference>
<feature type="non-terminal residue" evidence="13">
    <location>
        <position position="726"/>
    </location>
</feature>
<evidence type="ECO:0000259" key="12">
    <source>
        <dbReference type="PROSITE" id="PS50835"/>
    </source>
</evidence>
<evidence type="ECO:0000256" key="10">
    <source>
        <dbReference type="ARBA" id="ARBA00045444"/>
    </source>
</evidence>
<evidence type="ECO:0000313" key="14">
    <source>
        <dbReference type="Proteomes" id="UP001233999"/>
    </source>
</evidence>
<dbReference type="Proteomes" id="UP001233999">
    <property type="component" value="Unassembled WGS sequence"/>
</dbReference>
<dbReference type="InterPro" id="IPR013783">
    <property type="entry name" value="Ig-like_fold"/>
</dbReference>
<accession>A0AAD8ECJ1</accession>
<dbReference type="SMART" id="SM00409">
    <property type="entry name" value="IG"/>
    <property type="match status" value="5"/>
</dbReference>
<dbReference type="SUPFAM" id="SSF48726">
    <property type="entry name" value="Immunoglobulin"/>
    <property type="match status" value="4"/>
</dbReference>
<evidence type="ECO:0000256" key="8">
    <source>
        <dbReference type="ARBA" id="ARBA00038761"/>
    </source>
</evidence>
<dbReference type="GO" id="GO:0039502">
    <property type="term" value="P:symbiont-mediated suppression of host type I interferon-mediated signaling pathway"/>
    <property type="evidence" value="ECO:0007669"/>
    <property type="project" value="UniProtKB-KW"/>
</dbReference>
<evidence type="ECO:0000313" key="13">
    <source>
        <dbReference type="EMBL" id="KAJ9584834.1"/>
    </source>
</evidence>
<evidence type="ECO:0000256" key="1">
    <source>
        <dbReference type="ARBA" id="ARBA00022518"/>
    </source>
</evidence>
<evidence type="ECO:0000256" key="7">
    <source>
        <dbReference type="ARBA" id="ARBA00023319"/>
    </source>
</evidence>
<dbReference type="Gene3D" id="2.60.40.10">
    <property type="entry name" value="Immunoglobulins"/>
    <property type="match status" value="3"/>
</dbReference>
<dbReference type="PANTHER" id="PTHR11890">
    <property type="entry name" value="INTERLEUKIN-1 RECEPTOR FAMILY MEMBER"/>
    <property type="match status" value="1"/>
</dbReference>
<feature type="domain" description="Ig-like" evidence="12">
    <location>
        <begin position="419"/>
        <end position="516"/>
    </location>
</feature>
<keyword evidence="2" id="KW-1090">Inhibition of host innate immune response by virus</keyword>
<feature type="transmembrane region" description="Helical" evidence="11">
    <location>
        <begin position="621"/>
        <end position="645"/>
    </location>
</feature>
<dbReference type="EMBL" id="JASPKZ010007352">
    <property type="protein sequence ID" value="KAJ9584834.1"/>
    <property type="molecule type" value="Genomic_DNA"/>
</dbReference>
<dbReference type="PROSITE" id="PS50835">
    <property type="entry name" value="IG_LIKE"/>
    <property type="match status" value="4"/>
</dbReference>
<dbReference type="InterPro" id="IPR036179">
    <property type="entry name" value="Ig-like_dom_sf"/>
</dbReference>
<keyword evidence="5" id="KW-0325">Glycoprotein</keyword>
<gene>
    <name evidence="13" type="ORF">L9F63_020821</name>
</gene>
<evidence type="ECO:0000256" key="5">
    <source>
        <dbReference type="ARBA" id="ARBA00023180"/>
    </source>
</evidence>
<evidence type="ECO:0000256" key="4">
    <source>
        <dbReference type="ARBA" id="ARBA00023157"/>
    </source>
</evidence>
<keyword evidence="4" id="KW-1015">Disulfide bond</keyword>
<evidence type="ECO:0000256" key="11">
    <source>
        <dbReference type="SAM" id="Phobius"/>
    </source>
</evidence>
<dbReference type="PANTHER" id="PTHR11890:SF44">
    <property type="entry name" value="X-LINKED INTERLEUKIN-1 RECEPTOR ACCESSORY PROTEIN-LIKE 2"/>
    <property type="match status" value="1"/>
</dbReference>
<comment type="subunit">
    <text evidence="8">Interacts with host IFNA1.</text>
</comment>
<dbReference type="AlphaFoldDB" id="A0AAD8ECJ1"/>
<keyword evidence="7" id="KW-0393">Immunoglobulin domain</keyword>
<proteinExistence type="predicted"/>
<name>A0AAD8ECJ1_DIPPU</name>
<protein>
    <recommendedName>
        <fullName evidence="9">Soluble interferon alpha/beta receptor OPG204</fullName>
    </recommendedName>
</protein>
<keyword evidence="11" id="KW-0472">Membrane</keyword>